<dbReference type="InterPro" id="IPR025591">
    <property type="entry name" value="RloB"/>
</dbReference>
<evidence type="ECO:0000313" key="1">
    <source>
        <dbReference type="EMBL" id="QCT04855.1"/>
    </source>
</evidence>
<sequence>MVVTDIARLNPSVPRQIETRPSNLGKVLLICEGPTEVLYFEHFADIIRRNQNKFAHLDIESIPAKGNAQRVLNFAEEFLQEETNLRKYALYEKHLVFDCDAPTDIERVIIDMLSSTNNYILSLTNLLFETWLLMHFEQVEPIYSDTKTKVGNRLEAALGKEYTKADSGLIRQIIGNGDNLRNAISHAYALEERFKNQNLSLEKDIQKMNPFTTVHSLMERMLYEMERSET</sequence>
<organism evidence="1 2">
    <name type="scientific">Paenibacillus algicola</name>
    <dbReference type="NCBI Taxonomy" id="2565926"/>
    <lineage>
        <taxon>Bacteria</taxon>
        <taxon>Bacillati</taxon>
        <taxon>Bacillota</taxon>
        <taxon>Bacilli</taxon>
        <taxon>Bacillales</taxon>
        <taxon>Paenibacillaceae</taxon>
        <taxon>Paenibacillus</taxon>
    </lineage>
</organism>
<reference evidence="1 2" key="1">
    <citation type="submission" date="2019-05" db="EMBL/GenBank/DDBJ databases">
        <authorList>
            <person name="Chen C."/>
        </authorList>
    </citation>
    <scope>NUCLEOTIDE SEQUENCE [LARGE SCALE GENOMIC DNA]</scope>
    <source>
        <strain evidence="1 2">HB172198</strain>
    </source>
</reference>
<dbReference type="Proteomes" id="UP000300879">
    <property type="component" value="Chromosome"/>
</dbReference>
<dbReference type="AlphaFoldDB" id="A0A4P8XR59"/>
<name>A0A4P8XR59_9BACL</name>
<proteinExistence type="predicted"/>
<accession>A0A4P8XR59</accession>
<dbReference type="KEGG" id="palo:E6C60_4150"/>
<evidence type="ECO:0008006" key="3">
    <source>
        <dbReference type="Google" id="ProtNLM"/>
    </source>
</evidence>
<gene>
    <name evidence="1" type="ORF">E6C60_4150</name>
</gene>
<dbReference type="EMBL" id="CP040396">
    <property type="protein sequence ID" value="QCT04855.1"/>
    <property type="molecule type" value="Genomic_DNA"/>
</dbReference>
<dbReference type="Pfam" id="PF13707">
    <property type="entry name" value="RloB"/>
    <property type="match status" value="1"/>
</dbReference>
<keyword evidence="2" id="KW-1185">Reference proteome</keyword>
<evidence type="ECO:0000313" key="2">
    <source>
        <dbReference type="Proteomes" id="UP000300879"/>
    </source>
</evidence>
<protein>
    <recommendedName>
        <fullName evidence="3">RloB-like protein</fullName>
    </recommendedName>
</protein>